<evidence type="ECO:0000313" key="1">
    <source>
        <dbReference type="EMBL" id="ABA74785.1"/>
    </source>
</evidence>
<gene>
    <name evidence="1" type="ordered locus">Pfl01_3047</name>
</gene>
<dbReference type="EMBL" id="CP000094">
    <property type="protein sequence ID" value="ABA74785.1"/>
    <property type="molecule type" value="Genomic_DNA"/>
</dbReference>
<dbReference type="Proteomes" id="UP000002704">
    <property type="component" value="Chromosome"/>
</dbReference>
<dbReference type="RefSeq" id="WP_011334444.1">
    <property type="nucleotide sequence ID" value="NC_007492.2"/>
</dbReference>
<evidence type="ECO:0000313" key="2">
    <source>
        <dbReference type="Proteomes" id="UP000002704"/>
    </source>
</evidence>
<dbReference type="HOGENOM" id="CLU_1439956_0_0_6"/>
<accession>Q3KBR9</accession>
<protein>
    <submittedName>
        <fullName evidence="1">Uncharacterized protein</fullName>
    </submittedName>
</protein>
<reference evidence="1 2" key="1">
    <citation type="journal article" date="2009" name="Genome Biol.">
        <title>Genomic and genetic analyses of diversity and plant interactions of Pseudomonas fluorescens.</title>
        <authorList>
            <person name="Silby M.W."/>
            <person name="Cerdeno-Tarraga A.M."/>
            <person name="Vernikos G.S."/>
            <person name="Giddens S.R."/>
            <person name="Jackson R.W."/>
            <person name="Preston G.M."/>
            <person name="Zhang X.X."/>
            <person name="Moon C.D."/>
            <person name="Gehrig S.M."/>
            <person name="Godfrey S.A."/>
            <person name="Knight C.G."/>
            <person name="Malone J.G."/>
            <person name="Robinson Z."/>
            <person name="Spiers A.J."/>
            <person name="Harris S."/>
            <person name="Challis G.L."/>
            <person name="Yaxley A.M."/>
            <person name="Harris D."/>
            <person name="Seeger K."/>
            <person name="Murphy L."/>
            <person name="Rutter S."/>
            <person name="Squares R."/>
            <person name="Quail M.A."/>
            <person name="Saunders E."/>
            <person name="Mavromatis K."/>
            <person name="Brettin T.S."/>
            <person name="Bentley S.D."/>
            <person name="Hothersall J."/>
            <person name="Stephens E."/>
            <person name="Thomas C.M."/>
            <person name="Parkhill J."/>
            <person name="Levy S.B."/>
            <person name="Rainey P.B."/>
            <person name="Thomson N.R."/>
        </authorList>
    </citation>
    <scope>NUCLEOTIDE SEQUENCE [LARGE SCALE GENOMIC DNA]</scope>
    <source>
        <strain evidence="1 2">Pf0-1</strain>
    </source>
</reference>
<name>Q3KBR9_PSEPF</name>
<sequence>MSHVFEGLATVTVMARYAGKPQAELTTLECPVRLKTAGTDRARVELARYLEGPKDANVLRVILPEGRMVQGPIVDGCNAPLGGWLLIDVEPGDLEFAPPAAEPNSQTDNPEQELAALDLPQAVQSTTLKLLQQIALAHTADDLFRASDRAEGFVLGLETVEALDAVRIMALYEVFDSAATAQRQEYEQ</sequence>
<proteinExistence type="predicted"/>
<dbReference type="AlphaFoldDB" id="Q3KBR9"/>
<organism evidence="1 2">
    <name type="scientific">Pseudomonas fluorescens (strain Pf0-1)</name>
    <dbReference type="NCBI Taxonomy" id="205922"/>
    <lineage>
        <taxon>Bacteria</taxon>
        <taxon>Pseudomonadati</taxon>
        <taxon>Pseudomonadota</taxon>
        <taxon>Gammaproteobacteria</taxon>
        <taxon>Pseudomonadales</taxon>
        <taxon>Pseudomonadaceae</taxon>
        <taxon>Pseudomonas</taxon>
    </lineage>
</organism>
<dbReference type="KEGG" id="pfo:Pfl01_3047"/>